<evidence type="ECO:0000256" key="19">
    <source>
        <dbReference type="ARBA" id="ARBA00068837"/>
    </source>
</evidence>
<evidence type="ECO:0000256" key="4">
    <source>
        <dbReference type="ARBA" id="ARBA00012513"/>
    </source>
</evidence>
<comment type="caution">
    <text evidence="23">The sequence shown here is derived from an EMBL/GenBank/DDBJ whole genome shotgun (WGS) entry which is preliminary data.</text>
</comment>
<dbReference type="GO" id="GO:0005829">
    <property type="term" value="C:cytosol"/>
    <property type="evidence" value="ECO:0007669"/>
    <property type="project" value="TreeGrafter"/>
</dbReference>
<keyword evidence="10" id="KW-0479">Metal-binding</keyword>
<evidence type="ECO:0000313" key="23">
    <source>
        <dbReference type="EMBL" id="CAH4020929.1"/>
    </source>
</evidence>
<keyword evidence="12" id="KW-0418">Kinase</keyword>
<dbReference type="SMART" id="SM00090">
    <property type="entry name" value="RIO"/>
    <property type="match status" value="1"/>
</dbReference>
<keyword evidence="7" id="KW-0723">Serine/threonine-protein kinase</keyword>
<evidence type="ECO:0000256" key="7">
    <source>
        <dbReference type="ARBA" id="ARBA00022527"/>
    </source>
</evidence>
<evidence type="ECO:0000256" key="1">
    <source>
        <dbReference type="ARBA" id="ARBA00001946"/>
    </source>
</evidence>
<dbReference type="EMBL" id="CALOZG010000004">
    <property type="protein sequence ID" value="CAH4020929.1"/>
    <property type="molecule type" value="Genomic_DNA"/>
</dbReference>
<dbReference type="AlphaFoldDB" id="A0A9P0X950"/>
<evidence type="ECO:0000256" key="16">
    <source>
        <dbReference type="ARBA" id="ARBA00048679"/>
    </source>
</evidence>
<reference evidence="23" key="1">
    <citation type="submission" date="2022-05" db="EMBL/GenBank/DDBJ databases">
        <authorList>
            <person name="Okamura Y."/>
        </authorList>
    </citation>
    <scope>NUCLEOTIDE SEQUENCE</scope>
</reference>
<evidence type="ECO:0000256" key="15">
    <source>
        <dbReference type="ARBA" id="ARBA00047899"/>
    </source>
</evidence>
<comment type="cofactor">
    <cofactor evidence="1">
        <name>Mg(2+)</name>
        <dbReference type="ChEBI" id="CHEBI:18420"/>
    </cofactor>
</comment>
<evidence type="ECO:0000256" key="17">
    <source>
        <dbReference type="ARBA" id="ARBA00064676"/>
    </source>
</evidence>
<dbReference type="SUPFAM" id="SSF56112">
    <property type="entry name" value="Protein kinase-like (PK-like)"/>
    <property type="match status" value="1"/>
</dbReference>
<dbReference type="GO" id="GO:0046872">
    <property type="term" value="F:metal ion binding"/>
    <property type="evidence" value="ECO:0007669"/>
    <property type="project" value="UniProtKB-KW"/>
</dbReference>
<evidence type="ECO:0000256" key="3">
    <source>
        <dbReference type="ARBA" id="ARBA00009196"/>
    </source>
</evidence>
<keyword evidence="11" id="KW-0547">Nucleotide-binding</keyword>
<evidence type="ECO:0000256" key="12">
    <source>
        <dbReference type="ARBA" id="ARBA00022777"/>
    </source>
</evidence>
<dbReference type="Gene3D" id="1.10.510.10">
    <property type="entry name" value="Transferase(Phosphotransferase) domain 1"/>
    <property type="match status" value="1"/>
</dbReference>
<keyword evidence="14" id="KW-0460">Magnesium</keyword>
<evidence type="ECO:0000256" key="11">
    <source>
        <dbReference type="ARBA" id="ARBA00022741"/>
    </source>
</evidence>
<dbReference type="InterPro" id="IPR000687">
    <property type="entry name" value="RIO_kinase"/>
</dbReference>
<dbReference type="OrthoDB" id="10258631at2759"/>
<evidence type="ECO:0000256" key="9">
    <source>
        <dbReference type="ARBA" id="ARBA00022679"/>
    </source>
</evidence>
<evidence type="ECO:0000256" key="14">
    <source>
        <dbReference type="ARBA" id="ARBA00022842"/>
    </source>
</evidence>
<evidence type="ECO:0000259" key="22">
    <source>
        <dbReference type="SMART" id="SM00090"/>
    </source>
</evidence>
<dbReference type="InterPro" id="IPR018934">
    <property type="entry name" value="RIO_dom"/>
</dbReference>
<name>A0A9P0X950_PIEBR</name>
<sequence length="493" mass="56840">MGKLDVAMLRYLTGEDFRVLTAVEMGMKNHELVPGSLVASIANLRHGGVHKLMKDLCKHRLLTYERGKQYDGYRLTNSGYDYLALKALTNRKVIASFGNQIGVGKESNIYIVADEDRTPLCLKLHRLGRTCFRNIKDKRDYHAHRNRASWLYLSRISATKEFAYMKALYDRDFPVPKPIDFNRHCVVMELVNGGPLTHVTSVSDVEWLYDELMGLIVRLGNCGVIHGDFNEFNIMIDEDGHPIIIDFPQMVSTRHPNAEQYYDRDVRCIREFFKKRFSYESEEYPRFSELERDDELDTEVSCSGYKRDVAIENELLQEMGIGLEVSGDEQSDTEDNHEDSTKMNEDEIACLREEVEASIQHDETVQKLTERTDNLSLDDEVPILVLNPSTEPDTKENTEDNEENKEDKTSQKYRLAMIEKALSDVRSMRSYTSASTIAPEVVKSQVKRNLEQRQKKMERKKAIAKGEASAVTRQRRDNTETIRESHGLWGWAE</sequence>
<keyword evidence="9" id="KW-0808">Transferase</keyword>
<dbReference type="GO" id="GO:0005634">
    <property type="term" value="C:nucleus"/>
    <property type="evidence" value="ECO:0007669"/>
    <property type="project" value="TreeGrafter"/>
</dbReference>
<dbReference type="InterPro" id="IPR036388">
    <property type="entry name" value="WH-like_DNA-bd_sf"/>
</dbReference>
<evidence type="ECO:0000256" key="5">
    <source>
        <dbReference type="ARBA" id="ARBA00022490"/>
    </source>
</evidence>
<dbReference type="GO" id="GO:0030688">
    <property type="term" value="C:preribosome, small subunit precursor"/>
    <property type="evidence" value="ECO:0007669"/>
    <property type="project" value="TreeGrafter"/>
</dbReference>
<dbReference type="SUPFAM" id="SSF46785">
    <property type="entry name" value="Winged helix' DNA-binding domain"/>
    <property type="match status" value="1"/>
</dbReference>
<dbReference type="GO" id="GO:0004674">
    <property type="term" value="F:protein serine/threonine kinase activity"/>
    <property type="evidence" value="ECO:0007669"/>
    <property type="project" value="UniProtKB-KW"/>
</dbReference>
<protein>
    <recommendedName>
        <fullName evidence="18">Serine/threonine-protein kinase RIO2</fullName>
        <ecNumber evidence="4">2.7.11.1</ecNumber>
    </recommendedName>
    <alternativeName>
        <fullName evidence="20">RIO kinase 2</fullName>
    </alternativeName>
    <alternativeName>
        <fullName evidence="19">Serine/threonine-protein kinase rio2</fullName>
    </alternativeName>
</protein>
<comment type="similarity">
    <text evidence="3">Belongs to the protein kinase superfamily. RIO-type Ser/Thr kinase family.</text>
</comment>
<keyword evidence="24" id="KW-1185">Reference proteome</keyword>
<evidence type="ECO:0000256" key="18">
    <source>
        <dbReference type="ARBA" id="ARBA00068353"/>
    </source>
</evidence>
<dbReference type="Proteomes" id="UP001152562">
    <property type="component" value="Unassembled WGS sequence"/>
</dbReference>
<dbReference type="PROSITE" id="PS01245">
    <property type="entry name" value="RIO1"/>
    <property type="match status" value="1"/>
</dbReference>
<dbReference type="Gene3D" id="1.10.10.10">
    <property type="entry name" value="Winged helix-like DNA-binding domain superfamily/Winged helix DNA-binding domain"/>
    <property type="match status" value="1"/>
</dbReference>
<dbReference type="PANTHER" id="PTHR45852:SF1">
    <property type="entry name" value="SERINE_THREONINE-PROTEIN KINASE RIO2"/>
    <property type="match status" value="1"/>
</dbReference>
<dbReference type="Pfam" id="PF09202">
    <property type="entry name" value="Rio2_N"/>
    <property type="match status" value="1"/>
</dbReference>
<evidence type="ECO:0000256" key="6">
    <source>
        <dbReference type="ARBA" id="ARBA00022517"/>
    </source>
</evidence>
<feature type="domain" description="RIO kinase" evidence="22">
    <location>
        <begin position="66"/>
        <end position="289"/>
    </location>
</feature>
<dbReference type="PANTHER" id="PTHR45852">
    <property type="entry name" value="SER/THR-PROTEIN KINASE RIO2"/>
    <property type="match status" value="1"/>
</dbReference>
<comment type="subcellular location">
    <subcellularLocation>
        <location evidence="2">Cytoplasm</location>
    </subcellularLocation>
</comment>
<dbReference type="InterPro" id="IPR030484">
    <property type="entry name" value="Rio2"/>
</dbReference>
<evidence type="ECO:0000313" key="24">
    <source>
        <dbReference type="Proteomes" id="UP001152562"/>
    </source>
</evidence>
<dbReference type="InterPro" id="IPR015285">
    <property type="entry name" value="RIO2_wHTH_N"/>
</dbReference>
<dbReference type="InterPro" id="IPR036390">
    <property type="entry name" value="WH_DNA-bd_sf"/>
</dbReference>
<feature type="region of interest" description="Disordered" evidence="21">
    <location>
        <begin position="384"/>
        <end position="410"/>
    </location>
</feature>
<evidence type="ECO:0000256" key="2">
    <source>
        <dbReference type="ARBA" id="ARBA00004496"/>
    </source>
</evidence>
<evidence type="ECO:0000256" key="20">
    <source>
        <dbReference type="ARBA" id="ARBA00076005"/>
    </source>
</evidence>
<gene>
    <name evidence="23" type="ORF">PIBRA_LOCUS3824</name>
</gene>
<dbReference type="Gene3D" id="3.30.200.20">
    <property type="entry name" value="Phosphorylase Kinase, domain 1"/>
    <property type="match status" value="1"/>
</dbReference>
<proteinExistence type="inferred from homology"/>
<comment type="catalytic activity">
    <reaction evidence="15">
        <text>L-threonyl-[protein] + ATP = O-phospho-L-threonyl-[protein] + ADP + H(+)</text>
        <dbReference type="Rhea" id="RHEA:46608"/>
        <dbReference type="Rhea" id="RHEA-COMP:11060"/>
        <dbReference type="Rhea" id="RHEA-COMP:11605"/>
        <dbReference type="ChEBI" id="CHEBI:15378"/>
        <dbReference type="ChEBI" id="CHEBI:30013"/>
        <dbReference type="ChEBI" id="CHEBI:30616"/>
        <dbReference type="ChEBI" id="CHEBI:61977"/>
        <dbReference type="ChEBI" id="CHEBI:456216"/>
        <dbReference type="EC" id="2.7.11.1"/>
    </reaction>
</comment>
<dbReference type="FunFam" id="1.10.510.10:FF:000307">
    <property type="entry name" value="Serine/threonine-protein kinase RIO2"/>
    <property type="match status" value="1"/>
</dbReference>
<evidence type="ECO:0000256" key="21">
    <source>
        <dbReference type="SAM" id="MobiDB-lite"/>
    </source>
</evidence>
<dbReference type="FunFam" id="1.10.10.10:FF:000053">
    <property type="entry name" value="Serine/threonine-protein kinase RIO2"/>
    <property type="match status" value="1"/>
</dbReference>
<keyword evidence="5" id="KW-0963">Cytoplasm</keyword>
<dbReference type="GO" id="GO:0030490">
    <property type="term" value="P:maturation of SSU-rRNA"/>
    <property type="evidence" value="ECO:0007669"/>
    <property type="project" value="TreeGrafter"/>
</dbReference>
<evidence type="ECO:0000256" key="8">
    <source>
        <dbReference type="ARBA" id="ARBA00022553"/>
    </source>
</evidence>
<keyword evidence="13" id="KW-0067">ATP-binding</keyword>
<dbReference type="InterPro" id="IPR018935">
    <property type="entry name" value="RIO_kinase_CS"/>
</dbReference>
<keyword evidence="8" id="KW-0597">Phosphoprotein</keyword>
<evidence type="ECO:0000256" key="10">
    <source>
        <dbReference type="ARBA" id="ARBA00022723"/>
    </source>
</evidence>
<dbReference type="InterPro" id="IPR011009">
    <property type="entry name" value="Kinase-like_dom_sf"/>
</dbReference>
<feature type="region of interest" description="Disordered" evidence="21">
    <location>
        <begin position="452"/>
        <end position="493"/>
    </location>
</feature>
<feature type="compositionally biased region" description="Basic and acidic residues" evidence="21">
    <location>
        <begin position="474"/>
        <end position="486"/>
    </location>
</feature>
<accession>A0A9P0X950</accession>
<organism evidence="23 24">
    <name type="scientific">Pieris brassicae</name>
    <name type="common">White butterfly</name>
    <name type="synonym">Large white butterfly</name>
    <dbReference type="NCBI Taxonomy" id="7116"/>
    <lineage>
        <taxon>Eukaryota</taxon>
        <taxon>Metazoa</taxon>
        <taxon>Ecdysozoa</taxon>
        <taxon>Arthropoda</taxon>
        <taxon>Hexapoda</taxon>
        <taxon>Insecta</taxon>
        <taxon>Pterygota</taxon>
        <taxon>Neoptera</taxon>
        <taxon>Endopterygota</taxon>
        <taxon>Lepidoptera</taxon>
        <taxon>Glossata</taxon>
        <taxon>Ditrysia</taxon>
        <taxon>Papilionoidea</taxon>
        <taxon>Pieridae</taxon>
        <taxon>Pierinae</taxon>
        <taxon>Pieris</taxon>
    </lineage>
</organism>
<comment type="catalytic activity">
    <reaction evidence="16">
        <text>L-seryl-[protein] + ATP = O-phospho-L-seryl-[protein] + ADP + H(+)</text>
        <dbReference type="Rhea" id="RHEA:17989"/>
        <dbReference type="Rhea" id="RHEA-COMP:9863"/>
        <dbReference type="Rhea" id="RHEA-COMP:11604"/>
        <dbReference type="ChEBI" id="CHEBI:15378"/>
        <dbReference type="ChEBI" id="CHEBI:29999"/>
        <dbReference type="ChEBI" id="CHEBI:30616"/>
        <dbReference type="ChEBI" id="CHEBI:83421"/>
        <dbReference type="ChEBI" id="CHEBI:456216"/>
        <dbReference type="EC" id="2.7.11.1"/>
    </reaction>
</comment>
<keyword evidence="6" id="KW-0690">Ribosome biogenesis</keyword>
<dbReference type="CDD" id="cd05144">
    <property type="entry name" value="RIO2_C"/>
    <property type="match status" value="1"/>
</dbReference>
<comment type="subunit">
    <text evidence="17">Associated with late 40S pre-ribosomal particles. Interacts with PLK1 (via its N-terminus).</text>
</comment>
<dbReference type="Pfam" id="PF01163">
    <property type="entry name" value="RIO1"/>
    <property type="match status" value="1"/>
</dbReference>
<dbReference type="EC" id="2.7.11.1" evidence="4"/>
<evidence type="ECO:0000256" key="13">
    <source>
        <dbReference type="ARBA" id="ARBA00022840"/>
    </source>
</evidence>
<dbReference type="FunFam" id="3.30.200.20:FF:000052">
    <property type="entry name" value="Serine/threonine-protein kinase RIO2"/>
    <property type="match status" value="1"/>
</dbReference>
<dbReference type="GO" id="GO:0005524">
    <property type="term" value="F:ATP binding"/>
    <property type="evidence" value="ECO:0007669"/>
    <property type="project" value="UniProtKB-KW"/>
</dbReference>